<feature type="domain" description="Cathepsin propeptide inhibitor" evidence="6">
    <location>
        <begin position="24"/>
        <end position="81"/>
    </location>
</feature>
<dbReference type="InterPro" id="IPR039417">
    <property type="entry name" value="Peptidase_C1A_papain-like"/>
</dbReference>
<keyword evidence="2" id="KW-0865">Zymogen</keyword>
<dbReference type="SMART" id="SM00645">
    <property type="entry name" value="Pept_C1"/>
    <property type="match status" value="1"/>
</dbReference>
<dbReference type="CDD" id="cd02248">
    <property type="entry name" value="Peptidase_C1A"/>
    <property type="match status" value="1"/>
</dbReference>
<dbReference type="OMA" id="CDPAEKN"/>
<accession>Q5YER0</accession>
<feature type="domain" description="Peptidase C1A papain C-terminal" evidence="5">
    <location>
        <begin position="109"/>
        <end position="358"/>
    </location>
</feature>
<dbReference type="HOGENOM" id="CLU_012184_1_3_1"/>
<evidence type="ECO:0000256" key="1">
    <source>
        <dbReference type="ARBA" id="ARBA00008455"/>
    </source>
</evidence>
<organism evidence="7">
    <name type="scientific">Bigelowiella natans</name>
    <name type="common">Pedinomonas minutissima</name>
    <name type="synonym">Chlorarachnion sp. (strain CCMP621)</name>
    <dbReference type="NCBI Taxonomy" id="227086"/>
    <lineage>
        <taxon>Eukaryota</taxon>
        <taxon>Sar</taxon>
        <taxon>Rhizaria</taxon>
        <taxon>Cercozoa</taxon>
        <taxon>Chlorarachniophyceae</taxon>
        <taxon>Bigelowiella</taxon>
    </lineage>
</organism>
<reference evidence="7" key="2">
    <citation type="submission" date="2016-12" db="EMBL/GenBank/DDBJ databases">
        <authorList>
            <person name="Song W.-J."/>
            <person name="Kurnit D.M."/>
        </authorList>
    </citation>
    <scope>NUCLEOTIDE SEQUENCE</scope>
</reference>
<dbReference type="InterPro" id="IPR025660">
    <property type="entry name" value="Pept_his_AS"/>
</dbReference>
<evidence type="ECO:0000259" key="5">
    <source>
        <dbReference type="SMART" id="SM00645"/>
    </source>
</evidence>
<sequence>MISSILLIALSTMQVSAIKSIPKFEAWKKEFGKSYEEAGKEDKARLNFVENERIIQGLNENELGSAVYGHTRFSDMSPEQFRAMMTPFKYHTDEAENAAYDQNKNAVKVTDSFDWRDFNALTPVKDQGGCGSCWAFSATQALESAHYIKHNDTLDSPIALSTEQLVECDQHDYACYGGFPRDAMKYIKESGGLVAEADYPYNVEGHTVCLANQTFNETCGDGICDDPPLTNFCDLTCKLGGEKGLKPVASITDWEQVPSDEDKIASYLALKHPLSVSIDAGEGLSWMQFYKHGVANPRFCSKTSLNHAVLLVGFGVDGGKAFWIVKNSWGEKWGENGYFRLIRGKGACGINTRVVSPIAA</sequence>
<dbReference type="InterPro" id="IPR000668">
    <property type="entry name" value="Peptidase_C1A_C"/>
</dbReference>
<dbReference type="SUPFAM" id="SSF54001">
    <property type="entry name" value="Cysteine proteinases"/>
    <property type="match status" value="1"/>
</dbReference>
<evidence type="ECO:0000313" key="7">
    <source>
        <dbReference type="EMBL" id="AAT09103.1"/>
    </source>
</evidence>
<dbReference type="GO" id="GO:0008234">
    <property type="term" value="F:cysteine-type peptidase activity"/>
    <property type="evidence" value="ECO:0007669"/>
    <property type="project" value="InterPro"/>
</dbReference>
<dbReference type="InterPro" id="IPR025661">
    <property type="entry name" value="Pept_asp_AS"/>
</dbReference>
<protein>
    <submittedName>
        <fullName evidence="7">Digestive cysteine proteinase</fullName>
    </submittedName>
</protein>
<dbReference type="GO" id="GO:0006508">
    <property type="term" value="P:proteolysis"/>
    <property type="evidence" value="ECO:0007669"/>
    <property type="project" value="InterPro"/>
</dbReference>
<dbReference type="InterPro" id="IPR038765">
    <property type="entry name" value="Papain-like_cys_pep_sf"/>
</dbReference>
<comment type="similarity">
    <text evidence="1">Belongs to the peptidase C1 family.</text>
</comment>
<feature type="chain" id="PRO_5030175936" evidence="4">
    <location>
        <begin position="18"/>
        <end position="360"/>
    </location>
</feature>
<name>Q5YER0_BIGNA</name>
<dbReference type="EMBL" id="AY543011">
    <property type="protein sequence ID" value="AAT09103.1"/>
    <property type="molecule type" value="mRNA"/>
</dbReference>
<dbReference type="Gene3D" id="3.90.70.10">
    <property type="entry name" value="Cysteine proteinases"/>
    <property type="match status" value="1"/>
</dbReference>
<reference evidence="7" key="1">
    <citation type="journal article" date="2004" name="J. Eukaryot. Microbiol.">
        <title>Plastid-targeting peptides from the chlorarachniophyte Bigelowiella natans.</title>
        <authorList>
            <person name="Rogers M.B."/>
            <person name="Archibald J.M."/>
            <person name="Field M.A."/>
            <person name="Li C."/>
            <person name="Striepen B."/>
            <person name="Keeling P.J."/>
        </authorList>
    </citation>
    <scope>NUCLEOTIDE SEQUENCE</scope>
</reference>
<dbReference type="Pfam" id="PF00112">
    <property type="entry name" value="Peptidase_C1"/>
    <property type="match status" value="1"/>
</dbReference>
<dbReference type="PROSITE" id="PS00640">
    <property type="entry name" value="THIOL_PROTEASE_ASN"/>
    <property type="match status" value="1"/>
</dbReference>
<dbReference type="PROSITE" id="PS00139">
    <property type="entry name" value="THIOL_PROTEASE_CYS"/>
    <property type="match status" value="1"/>
</dbReference>
<dbReference type="PRINTS" id="PR00705">
    <property type="entry name" value="PAPAIN"/>
</dbReference>
<evidence type="ECO:0000256" key="4">
    <source>
        <dbReference type="SAM" id="SignalP"/>
    </source>
</evidence>
<dbReference type="InterPro" id="IPR000169">
    <property type="entry name" value="Pept_cys_AS"/>
</dbReference>
<keyword evidence="4" id="KW-0732">Signal</keyword>
<dbReference type="SMART" id="SM00848">
    <property type="entry name" value="Inhibitor_I29"/>
    <property type="match status" value="1"/>
</dbReference>
<dbReference type="InterPro" id="IPR013128">
    <property type="entry name" value="Peptidase_C1A"/>
</dbReference>
<proteinExistence type="evidence at transcript level"/>
<evidence type="ECO:0000256" key="2">
    <source>
        <dbReference type="ARBA" id="ARBA00023145"/>
    </source>
</evidence>
<dbReference type="InterPro" id="IPR013201">
    <property type="entry name" value="Prot_inhib_I29"/>
</dbReference>
<keyword evidence="3" id="KW-1015">Disulfide bond</keyword>
<feature type="signal peptide" evidence="4">
    <location>
        <begin position="1"/>
        <end position="17"/>
    </location>
</feature>
<dbReference type="AlphaFoldDB" id="Q5YER0"/>
<dbReference type="Pfam" id="PF08246">
    <property type="entry name" value="Inhibitor_I29"/>
    <property type="match status" value="1"/>
</dbReference>
<dbReference type="PROSITE" id="PS00639">
    <property type="entry name" value="THIOL_PROTEASE_HIS"/>
    <property type="match status" value="1"/>
</dbReference>
<evidence type="ECO:0000259" key="6">
    <source>
        <dbReference type="SMART" id="SM00848"/>
    </source>
</evidence>
<dbReference type="PANTHER" id="PTHR12411">
    <property type="entry name" value="CYSTEINE PROTEASE FAMILY C1-RELATED"/>
    <property type="match status" value="1"/>
</dbReference>
<evidence type="ECO:0000256" key="3">
    <source>
        <dbReference type="ARBA" id="ARBA00023157"/>
    </source>
</evidence>